<protein>
    <submittedName>
        <fullName evidence="2">IMPDH domain-containing protein</fullName>
    </submittedName>
</protein>
<evidence type="ECO:0000313" key="1">
    <source>
        <dbReference type="Proteomes" id="UP000095283"/>
    </source>
</evidence>
<name>A0A1I7XR18_HETBA</name>
<dbReference type="WBParaSite" id="Hba_19935">
    <property type="protein sequence ID" value="Hba_19935"/>
    <property type="gene ID" value="Hba_19935"/>
</dbReference>
<reference evidence="2" key="1">
    <citation type="submission" date="2016-11" db="UniProtKB">
        <authorList>
            <consortium name="WormBaseParasite"/>
        </authorList>
    </citation>
    <scope>IDENTIFICATION</scope>
</reference>
<keyword evidence="1" id="KW-1185">Reference proteome</keyword>
<proteinExistence type="predicted"/>
<dbReference type="AlphaFoldDB" id="A0A1I7XR18"/>
<evidence type="ECO:0000313" key="2">
    <source>
        <dbReference type="WBParaSite" id="Hba_19935"/>
    </source>
</evidence>
<accession>A0A1I7XR18</accession>
<sequence>MSHQKLHIRHSILMGSKGKTMLKHANQYALYSGKVLCPTVLADIGSDVLKLANLMSVIDNTLGRHESRRLMLWKHCWIKNRRRPKKNSRNN</sequence>
<dbReference type="Proteomes" id="UP000095283">
    <property type="component" value="Unplaced"/>
</dbReference>
<organism evidence="1 2">
    <name type="scientific">Heterorhabditis bacteriophora</name>
    <name type="common">Entomopathogenic nematode worm</name>
    <dbReference type="NCBI Taxonomy" id="37862"/>
    <lineage>
        <taxon>Eukaryota</taxon>
        <taxon>Metazoa</taxon>
        <taxon>Ecdysozoa</taxon>
        <taxon>Nematoda</taxon>
        <taxon>Chromadorea</taxon>
        <taxon>Rhabditida</taxon>
        <taxon>Rhabditina</taxon>
        <taxon>Rhabditomorpha</taxon>
        <taxon>Strongyloidea</taxon>
        <taxon>Heterorhabditidae</taxon>
        <taxon>Heterorhabditis</taxon>
    </lineage>
</organism>